<gene>
    <name evidence="1" type="ORF">SAMN06295970_11279</name>
</gene>
<name>A0ABY1QCT0_9BURK</name>
<proteinExistence type="predicted"/>
<dbReference type="SUPFAM" id="SSF56349">
    <property type="entry name" value="DNA breaking-rejoining enzymes"/>
    <property type="match status" value="1"/>
</dbReference>
<sequence length="106" mass="12063">MKSHSGTPIISVRWKKGRLVGQKAPLKLREIWAIRIRLRLAGKVRDLALFNLVIDSKLRGCDLVSLRDCDIAQGKSIFARAVVMQRKTHRPVQFEITEQTRQSVAS</sequence>
<protein>
    <recommendedName>
        <fullName evidence="3">Integrase</fullName>
    </recommendedName>
</protein>
<organism evidence="1 2">
    <name type="scientific">Noviherbaspirillum suwonense</name>
    <dbReference type="NCBI Taxonomy" id="1224511"/>
    <lineage>
        <taxon>Bacteria</taxon>
        <taxon>Pseudomonadati</taxon>
        <taxon>Pseudomonadota</taxon>
        <taxon>Betaproteobacteria</taxon>
        <taxon>Burkholderiales</taxon>
        <taxon>Oxalobacteraceae</taxon>
        <taxon>Noviherbaspirillum</taxon>
    </lineage>
</organism>
<evidence type="ECO:0000313" key="1">
    <source>
        <dbReference type="EMBL" id="SMP67023.1"/>
    </source>
</evidence>
<comment type="caution">
    <text evidence="1">The sequence shown here is derived from an EMBL/GenBank/DDBJ whole genome shotgun (WGS) entry which is preliminary data.</text>
</comment>
<keyword evidence="2" id="KW-1185">Reference proteome</keyword>
<evidence type="ECO:0000313" key="2">
    <source>
        <dbReference type="Proteomes" id="UP001158049"/>
    </source>
</evidence>
<evidence type="ECO:0008006" key="3">
    <source>
        <dbReference type="Google" id="ProtNLM"/>
    </source>
</evidence>
<dbReference type="Proteomes" id="UP001158049">
    <property type="component" value="Unassembled WGS sequence"/>
</dbReference>
<accession>A0ABY1QCT0</accession>
<reference evidence="1 2" key="1">
    <citation type="submission" date="2017-05" db="EMBL/GenBank/DDBJ databases">
        <authorList>
            <person name="Varghese N."/>
            <person name="Submissions S."/>
        </authorList>
    </citation>
    <scope>NUCLEOTIDE SEQUENCE [LARGE SCALE GENOMIC DNA]</scope>
    <source>
        <strain evidence="1 2">DSM 26001</strain>
    </source>
</reference>
<dbReference type="InterPro" id="IPR011010">
    <property type="entry name" value="DNA_brk_join_enz"/>
</dbReference>
<dbReference type="EMBL" id="FXUL01000012">
    <property type="protein sequence ID" value="SMP67023.1"/>
    <property type="molecule type" value="Genomic_DNA"/>
</dbReference>